<name>A0A1L3JEG4_9SPHN</name>
<evidence type="ECO:0008006" key="5">
    <source>
        <dbReference type="Google" id="ProtNLM"/>
    </source>
</evidence>
<gene>
    <name evidence="3" type="ORF">LPB140_03090</name>
</gene>
<evidence type="ECO:0000313" key="3">
    <source>
        <dbReference type="EMBL" id="APG63520.1"/>
    </source>
</evidence>
<dbReference type="SUPFAM" id="SSF56954">
    <property type="entry name" value="Outer membrane efflux proteins (OEP)"/>
    <property type="match status" value="1"/>
</dbReference>
<keyword evidence="2" id="KW-0472">Membrane</keyword>
<sequence length="442" mass="47907">MERASYLRADDNGISVISSSNWWTSFNDPILSDIIDKAMVNSPSIDIANAKIAQARSGLKAARTTSLPTIGATASAPYINLPSEILDPQSTENRTDINSANIGFDASWEIDLFGGNVRRLEAREARAQATETQLADAQTSLSSEIARLYIGLRARQEMANILQQQYEIDGQLLKYARHRQQQGVGTLQEAEQFIAQQAQSQSDIAQNETEITILKDQLALLSGLAPGALDTQLSDIKSIPMPPKEIAIGAPADLLRMRPDIRLAERNLAAANADIGASISDKFPKINFMGILGMGGDDVTDIFNPARLFGLALPRLNWNIFNGGRTAAQIEGKRSAYDEAEAQYRATILAALNDAENSLTRFGGKRISLARSLDTLSSAQRTANLEQMRANAGTIAQANALIAQRQKLRAALITSTAKADLSEAYVRVNKSIGLGWTPAPER</sequence>
<dbReference type="PANTHER" id="PTHR30203:SF25">
    <property type="entry name" value="OUTER MEMBRANE PROTEIN-RELATED"/>
    <property type="match status" value="1"/>
</dbReference>
<dbReference type="InterPro" id="IPR003423">
    <property type="entry name" value="OMP_efflux"/>
</dbReference>
<dbReference type="NCBIfam" id="TIGR01845">
    <property type="entry name" value="outer_NodT"/>
    <property type="match status" value="1"/>
</dbReference>
<dbReference type="PANTHER" id="PTHR30203">
    <property type="entry name" value="OUTER MEMBRANE CATION EFFLUX PROTEIN"/>
    <property type="match status" value="1"/>
</dbReference>
<evidence type="ECO:0000313" key="4">
    <source>
        <dbReference type="Proteomes" id="UP000242561"/>
    </source>
</evidence>
<dbReference type="Gene3D" id="2.20.200.10">
    <property type="entry name" value="Outer membrane efflux proteins (OEP)"/>
    <property type="match status" value="1"/>
</dbReference>
<dbReference type="Proteomes" id="UP000242561">
    <property type="component" value="Chromosome"/>
</dbReference>
<dbReference type="Gene3D" id="1.20.1600.10">
    <property type="entry name" value="Outer membrane efflux proteins (OEP)"/>
    <property type="match status" value="1"/>
</dbReference>
<protein>
    <recommendedName>
        <fullName evidence="5">Efflux transporter outer membrane subunit</fullName>
    </recommendedName>
</protein>
<reference evidence="3 4" key="1">
    <citation type="submission" date="2016-11" db="EMBL/GenBank/DDBJ databases">
        <title>Sphingorhabdus sp. LPB0140, isolated from marine environment.</title>
        <authorList>
            <person name="Kim E."/>
            <person name="Yi H."/>
        </authorList>
    </citation>
    <scope>NUCLEOTIDE SEQUENCE [LARGE SCALE GENOMIC DNA]</scope>
    <source>
        <strain evidence="3 4">LPB0140</strain>
    </source>
</reference>
<dbReference type="InterPro" id="IPR010131">
    <property type="entry name" value="MdtP/NodT-like"/>
</dbReference>
<dbReference type="GO" id="GO:0005886">
    <property type="term" value="C:plasma membrane"/>
    <property type="evidence" value="ECO:0007669"/>
    <property type="project" value="UniProtKB-SubCell"/>
</dbReference>
<dbReference type="GO" id="GO:0015562">
    <property type="term" value="F:efflux transmembrane transporter activity"/>
    <property type="evidence" value="ECO:0007669"/>
    <property type="project" value="InterPro"/>
</dbReference>
<keyword evidence="4" id="KW-1185">Reference proteome</keyword>
<organism evidence="3 4">
    <name type="scientific">Sphingorhabdus lutea</name>
    <dbReference type="NCBI Taxonomy" id="1913578"/>
    <lineage>
        <taxon>Bacteria</taxon>
        <taxon>Pseudomonadati</taxon>
        <taxon>Pseudomonadota</taxon>
        <taxon>Alphaproteobacteria</taxon>
        <taxon>Sphingomonadales</taxon>
        <taxon>Sphingomonadaceae</taxon>
        <taxon>Sphingorhabdus</taxon>
    </lineage>
</organism>
<comment type="subcellular location">
    <subcellularLocation>
        <location evidence="2">Cell membrane</location>
        <topology evidence="2">Lipid-anchor</topology>
    </subcellularLocation>
</comment>
<dbReference type="Pfam" id="PF02321">
    <property type="entry name" value="OEP"/>
    <property type="match status" value="2"/>
</dbReference>
<dbReference type="KEGG" id="sphl:LPB140_03090"/>
<dbReference type="STRING" id="1913578.LPB140_03090"/>
<keyword evidence="2" id="KW-0449">Lipoprotein</keyword>
<keyword evidence="2" id="KW-0812">Transmembrane</keyword>
<accession>A0A1L3JEG4</accession>
<proteinExistence type="inferred from homology"/>
<evidence type="ECO:0000256" key="2">
    <source>
        <dbReference type="RuleBase" id="RU362097"/>
    </source>
</evidence>
<keyword evidence="2" id="KW-1134">Transmembrane beta strand</keyword>
<dbReference type="EMBL" id="CP018154">
    <property type="protein sequence ID" value="APG63520.1"/>
    <property type="molecule type" value="Genomic_DNA"/>
</dbReference>
<evidence type="ECO:0000256" key="1">
    <source>
        <dbReference type="ARBA" id="ARBA00007613"/>
    </source>
</evidence>
<keyword evidence="2" id="KW-0564">Palmitate</keyword>
<comment type="similarity">
    <text evidence="1 2">Belongs to the outer membrane factor (OMF) (TC 1.B.17) family.</text>
</comment>
<dbReference type="AlphaFoldDB" id="A0A1L3JEG4"/>